<evidence type="ECO:0000259" key="10">
    <source>
        <dbReference type="PROSITE" id="PS51643"/>
    </source>
</evidence>
<evidence type="ECO:0000256" key="9">
    <source>
        <dbReference type="SAM" id="MobiDB-lite"/>
    </source>
</evidence>
<comment type="caution">
    <text evidence="11">The sequence shown here is derived from an EMBL/GenBank/DDBJ whole genome shotgun (WGS) entry which is preliminary data.</text>
</comment>
<gene>
    <name evidence="11" type="ORF">PZA18_21330</name>
</gene>
<dbReference type="EMBL" id="JARRAF010000042">
    <property type="protein sequence ID" value="MDK2126590.1"/>
    <property type="molecule type" value="Genomic_DNA"/>
</dbReference>
<keyword evidence="3" id="KW-0479">Metal-binding</keyword>
<comment type="similarity">
    <text evidence="1">In the N-terminal section; belongs to the CRISPR-associated nuclease Cas3-HD family.</text>
</comment>
<dbReference type="InterPro" id="IPR006483">
    <property type="entry name" value="CRISPR-assoc_Cas3_HD"/>
</dbReference>
<keyword evidence="6" id="KW-0347">Helicase</keyword>
<evidence type="ECO:0000313" key="11">
    <source>
        <dbReference type="EMBL" id="MDK2126590.1"/>
    </source>
</evidence>
<dbReference type="Pfam" id="PF22590">
    <property type="entry name" value="Cas3-like_C_2"/>
    <property type="match status" value="1"/>
</dbReference>
<evidence type="ECO:0000313" key="12">
    <source>
        <dbReference type="Proteomes" id="UP001172778"/>
    </source>
</evidence>
<protein>
    <submittedName>
        <fullName evidence="11">HD domain-containing protein</fullName>
    </submittedName>
</protein>
<reference evidence="11" key="1">
    <citation type="submission" date="2023-03" db="EMBL/GenBank/DDBJ databases">
        <title>Chitinimonas shenzhenensis gen. nov., sp. nov., a novel member of family Burkholderiaceae isolated from activated sludge collected in Shen Zhen, China.</title>
        <authorList>
            <person name="Wang X."/>
        </authorList>
    </citation>
    <scope>NUCLEOTIDE SEQUENCE</scope>
    <source>
        <strain evidence="11">DQS-5</strain>
    </source>
</reference>
<comment type="similarity">
    <text evidence="2">In the central section; belongs to the CRISPR-associated helicase Cas3 family.</text>
</comment>
<evidence type="ECO:0000256" key="4">
    <source>
        <dbReference type="ARBA" id="ARBA00022741"/>
    </source>
</evidence>
<evidence type="ECO:0000256" key="1">
    <source>
        <dbReference type="ARBA" id="ARBA00006847"/>
    </source>
</evidence>
<dbReference type="Proteomes" id="UP001172778">
    <property type="component" value="Unassembled WGS sequence"/>
</dbReference>
<evidence type="ECO:0000256" key="2">
    <source>
        <dbReference type="ARBA" id="ARBA00009046"/>
    </source>
</evidence>
<organism evidence="11 12">
    <name type="scientific">Parachitinimonas caeni</name>
    <dbReference type="NCBI Taxonomy" id="3031301"/>
    <lineage>
        <taxon>Bacteria</taxon>
        <taxon>Pseudomonadati</taxon>
        <taxon>Pseudomonadota</taxon>
        <taxon>Betaproteobacteria</taxon>
        <taxon>Neisseriales</taxon>
        <taxon>Chitinibacteraceae</taxon>
        <taxon>Parachitinimonas</taxon>
    </lineage>
</organism>
<feature type="domain" description="HD Cas3-type" evidence="10">
    <location>
        <begin position="99"/>
        <end position="284"/>
    </location>
</feature>
<accession>A0ABT7E2Q7</accession>
<keyword evidence="5" id="KW-0378">Hydrolase</keyword>
<dbReference type="InterPro" id="IPR038257">
    <property type="entry name" value="CRISPR-assoc_Cas3_HD_sf"/>
</dbReference>
<dbReference type="SUPFAM" id="SSF52540">
    <property type="entry name" value="P-loop containing nucleoside triphosphate hydrolases"/>
    <property type="match status" value="1"/>
</dbReference>
<dbReference type="InterPro" id="IPR027417">
    <property type="entry name" value="P-loop_NTPase"/>
</dbReference>
<keyword evidence="7" id="KW-0067">ATP-binding</keyword>
<name>A0ABT7E2Q7_9NEIS</name>
<evidence type="ECO:0000256" key="8">
    <source>
        <dbReference type="ARBA" id="ARBA00023118"/>
    </source>
</evidence>
<proteinExistence type="inferred from homology"/>
<dbReference type="InterPro" id="IPR048823">
    <property type="entry name" value="Cas3_I-F_Cas2"/>
</dbReference>
<feature type="region of interest" description="Disordered" evidence="9">
    <location>
        <begin position="306"/>
        <end position="333"/>
    </location>
</feature>
<evidence type="ECO:0000256" key="3">
    <source>
        <dbReference type="ARBA" id="ARBA00022723"/>
    </source>
</evidence>
<dbReference type="Gene3D" id="1.10.3210.30">
    <property type="match status" value="1"/>
</dbReference>
<evidence type="ECO:0000256" key="5">
    <source>
        <dbReference type="ARBA" id="ARBA00022801"/>
    </source>
</evidence>
<dbReference type="PROSITE" id="PS51643">
    <property type="entry name" value="HD_CAS3"/>
    <property type="match status" value="1"/>
</dbReference>
<dbReference type="Pfam" id="PF18019">
    <property type="entry name" value="Cas3_HD"/>
    <property type="match status" value="1"/>
</dbReference>
<dbReference type="Pfam" id="PF21384">
    <property type="entry name" value="Cas3_I-F_Cas2"/>
    <property type="match status" value="1"/>
</dbReference>
<keyword evidence="8" id="KW-0051">Antiviral defense</keyword>
<evidence type="ECO:0000256" key="7">
    <source>
        <dbReference type="ARBA" id="ARBA00022840"/>
    </source>
</evidence>
<evidence type="ECO:0000256" key="6">
    <source>
        <dbReference type="ARBA" id="ARBA00022806"/>
    </source>
</evidence>
<dbReference type="Gene3D" id="3.40.50.300">
    <property type="entry name" value="P-loop containing nucleotide triphosphate hydrolases"/>
    <property type="match status" value="1"/>
</dbReference>
<dbReference type="InterPro" id="IPR054712">
    <property type="entry name" value="Cas3-like_dom"/>
</dbReference>
<keyword evidence="12" id="KW-1185">Reference proteome</keyword>
<dbReference type="RefSeq" id="WP_284102909.1">
    <property type="nucleotide sequence ID" value="NZ_JARRAF010000042.1"/>
</dbReference>
<keyword evidence="4" id="KW-0547">Nucleotide-binding</keyword>
<sequence length="1065" mass="116588">MHIHLVSACQQRALKRSRAVLDSYAIRTGERSWATPITAEGLDELRTLLKRQATRQTAVACYRNDGVSRMKLLWVVGSRKPFGPDGHFPAGYTRRRRPEVPRWLKVLCLLAKAGGLAHDLGKSSEGFQAKLHAAVLGEEPAVAEAARHEWLSMHLLPALLEGADFATAWQALAGNGLTKMGRKGAEYLVNGLHRADDALAFITVSHHRLPGPCDDDGAPDSSNHHVNPALLVNPAGSLDPARLTELATTASRLRDKAGQPAQPELYWRGMALLARAALILADHTVSGQAAEDFGKSYRGQILGEVPNRASADDPGPFDTTARPGALYANTKPDPLPGCRPRYRQTLAWHLREVGARASDLAWCMMNLHLPGLSEEAVERILTPTDPDGPFGWQERAVAAVQRCREQSSQPLLVFNIAATGAGKTRANAKIACCLRQRPRFAVALNLRTLTLQTGDALRRDFGIGADELAVVIGDRTIAKLHAHQRDEAFYGDAEASGEARLYETIGEEVLLPGWMDILTERRQTSRQLLGAPVLVSTVDMLVAAGEPGQQGRHVAALLRLIGSDLILDEVDSYDPQSLVAVLRLVQMAALVGSSVVCSSATLALPVAQAVQRAFASGLAMRRAMRDEVDAGRVVVLDHLTTPVSFGGGEDFAGHYQAHLGRLMAAMPATTLRKLQIVPLAGQSMGLLLQAVSTAVQTLHAAQAWTGTGGKQLSFGLVRIANVTQAIRVARYLAQQLPQAWVACYHAKDFLIQRHAKESRLDFLLTRKGAMPNAHILADPEIQALLARSPGQSVPFIVVATPVEEIGRDHDFDWAVIEPSSAQSIVQTAGRVNRHRQQLVAAPNIGLLDYNCRWAQSPDVQRYGVFCRPGLEPQSLDKVLRARSKKVYSALQMSLLIDQPEQLGNLDARLRFDSRHPLARDEDRLLTAALKNPLEVLEAQGMSAPSNWMTERFYRAYPLRMRRYELSWRAVRGEDGFWRAERLEKEGRSERAVVQRIGGDFNAPPLANAWLVHDLDHLAALCEAAGIDPLLGLSVQLPEDQTGQNTHYDTSFGFYVHSQSLEDVDD</sequence>